<keyword evidence="6" id="KW-0813">Transport</keyword>
<dbReference type="AlphaFoldDB" id="A0AAJ1EVN5"/>
<evidence type="ECO:0000313" key="12">
    <source>
        <dbReference type="Proteomes" id="UP001200537"/>
    </source>
</evidence>
<feature type="transmembrane region" description="Helical" evidence="10">
    <location>
        <begin position="15"/>
        <end position="36"/>
    </location>
</feature>
<comment type="function">
    <text evidence="9">Fluoride-specific ion channel. Important for reducing fluoride concentration in the cell, thus reducing its toxicity.</text>
</comment>
<evidence type="ECO:0000256" key="1">
    <source>
        <dbReference type="ARBA" id="ARBA00004651"/>
    </source>
</evidence>
<organism evidence="11 12">
    <name type="scientific">Varibaculum cambriense</name>
    <dbReference type="NCBI Taxonomy" id="184870"/>
    <lineage>
        <taxon>Bacteria</taxon>
        <taxon>Bacillati</taxon>
        <taxon>Actinomycetota</taxon>
        <taxon>Actinomycetes</taxon>
        <taxon>Actinomycetales</taxon>
        <taxon>Actinomycetaceae</taxon>
        <taxon>Varibaculum</taxon>
    </lineage>
</organism>
<reference evidence="11" key="1">
    <citation type="submission" date="2022-01" db="EMBL/GenBank/DDBJ databases">
        <title>Collection of gut derived symbiotic bacterial strains cultured from healthy donors.</title>
        <authorList>
            <person name="Lin H."/>
            <person name="Kohout C."/>
            <person name="Waligurski E."/>
            <person name="Pamer E.G."/>
        </authorList>
    </citation>
    <scope>NUCLEOTIDE SEQUENCE</scope>
    <source>
        <strain evidence="11">DFI.7.46</strain>
    </source>
</reference>
<keyword evidence="5 10" id="KW-0472">Membrane</keyword>
<feature type="transmembrane region" description="Helical" evidence="10">
    <location>
        <begin position="91"/>
        <end position="113"/>
    </location>
</feature>
<evidence type="ECO:0000313" key="11">
    <source>
        <dbReference type="EMBL" id="MCG4618157.1"/>
    </source>
</evidence>
<feature type="transmembrane region" description="Helical" evidence="10">
    <location>
        <begin position="48"/>
        <end position="71"/>
    </location>
</feature>
<dbReference type="EMBL" id="JAKNHJ010000012">
    <property type="protein sequence ID" value="MCG4618157.1"/>
    <property type="molecule type" value="Genomic_DNA"/>
</dbReference>
<dbReference type="PANTHER" id="PTHR28259">
    <property type="entry name" value="FLUORIDE EXPORT PROTEIN 1-RELATED"/>
    <property type="match status" value="1"/>
</dbReference>
<evidence type="ECO:0000256" key="8">
    <source>
        <dbReference type="ARBA" id="ARBA00035585"/>
    </source>
</evidence>
<keyword evidence="6" id="KW-0406">Ion transport</keyword>
<dbReference type="GO" id="GO:0005886">
    <property type="term" value="C:plasma membrane"/>
    <property type="evidence" value="ECO:0007669"/>
    <property type="project" value="UniProtKB-SubCell"/>
</dbReference>
<proteinExistence type="inferred from homology"/>
<gene>
    <name evidence="11" type="ORF">L0M99_06585</name>
</gene>
<evidence type="ECO:0000256" key="2">
    <source>
        <dbReference type="ARBA" id="ARBA00022475"/>
    </source>
</evidence>
<protein>
    <recommendedName>
        <fullName evidence="10">Fluoride-specific ion channel</fullName>
    </recommendedName>
</protein>
<keyword evidence="3 10" id="KW-0812">Transmembrane</keyword>
<evidence type="ECO:0000256" key="10">
    <source>
        <dbReference type="RuleBase" id="RU004340"/>
    </source>
</evidence>
<comment type="caution">
    <text evidence="11">The sequence shown here is derived from an EMBL/GenBank/DDBJ whole genome shotgun (WGS) entry which is preliminary data.</text>
</comment>
<dbReference type="Pfam" id="PF02537">
    <property type="entry name" value="CRCB"/>
    <property type="match status" value="1"/>
</dbReference>
<dbReference type="PANTHER" id="PTHR28259:SF1">
    <property type="entry name" value="FLUORIDE EXPORT PROTEIN 1-RELATED"/>
    <property type="match status" value="1"/>
</dbReference>
<comment type="similarity">
    <text evidence="7 10">Belongs to the fluoride channel Fluc/FEX (TC 1.A.43) family.</text>
</comment>
<dbReference type="Proteomes" id="UP001200537">
    <property type="component" value="Unassembled WGS sequence"/>
</dbReference>
<evidence type="ECO:0000256" key="3">
    <source>
        <dbReference type="ARBA" id="ARBA00022692"/>
    </source>
</evidence>
<keyword evidence="6" id="KW-0407">Ion channel</keyword>
<name>A0AAJ1EVN5_9ACTO</name>
<dbReference type="RefSeq" id="WP_238128145.1">
    <property type="nucleotide sequence ID" value="NZ_JAKNHJ010000012.1"/>
</dbReference>
<comment type="catalytic activity">
    <reaction evidence="8">
        <text>fluoride(in) = fluoride(out)</text>
        <dbReference type="Rhea" id="RHEA:76159"/>
        <dbReference type="ChEBI" id="CHEBI:17051"/>
    </reaction>
    <physiologicalReaction direction="left-to-right" evidence="8">
        <dbReference type="Rhea" id="RHEA:76160"/>
    </physiologicalReaction>
</comment>
<evidence type="ECO:0000256" key="7">
    <source>
        <dbReference type="ARBA" id="ARBA00035120"/>
    </source>
</evidence>
<sequence>MNKSPDPARHPARRIGADAVAIFLGGMAGTLARWGLDTWTLPISESYFTWSAVTFGVIVANLLGAFLLGYFKTRANRKGTGLHRLGTPVKLGITTGFLGSFTTFSAFGIAAVSGGETSLHSEFWALGGKFYPAAALTIILLVIGVVLAGLGYRLATKDAPRGRAKSGRGQER</sequence>
<keyword evidence="4 10" id="KW-1133">Transmembrane helix</keyword>
<comment type="subcellular location">
    <subcellularLocation>
        <location evidence="1">Cell membrane</location>
        <topology evidence="1">Multi-pass membrane protein</topology>
    </subcellularLocation>
</comment>
<evidence type="ECO:0000256" key="4">
    <source>
        <dbReference type="ARBA" id="ARBA00022989"/>
    </source>
</evidence>
<evidence type="ECO:0000256" key="5">
    <source>
        <dbReference type="ARBA" id="ARBA00023136"/>
    </source>
</evidence>
<dbReference type="InterPro" id="IPR003691">
    <property type="entry name" value="FluC"/>
</dbReference>
<feature type="transmembrane region" description="Helical" evidence="10">
    <location>
        <begin position="133"/>
        <end position="155"/>
    </location>
</feature>
<keyword evidence="2 10" id="KW-1003">Cell membrane</keyword>
<accession>A0AAJ1EVN5</accession>
<evidence type="ECO:0000256" key="9">
    <source>
        <dbReference type="ARBA" id="ARBA00049940"/>
    </source>
</evidence>
<evidence type="ECO:0000256" key="6">
    <source>
        <dbReference type="ARBA" id="ARBA00023303"/>
    </source>
</evidence>
<dbReference type="GO" id="GO:1903425">
    <property type="term" value="F:fluoride transmembrane transporter activity"/>
    <property type="evidence" value="ECO:0007669"/>
    <property type="project" value="TreeGrafter"/>
</dbReference>